<feature type="region of interest" description="Disordered" evidence="8">
    <location>
        <begin position="1"/>
        <end position="23"/>
    </location>
</feature>
<dbReference type="PROSITE" id="PS51885">
    <property type="entry name" value="NEPRILYSIN"/>
    <property type="match status" value="2"/>
</dbReference>
<evidence type="ECO:0000313" key="11">
    <source>
        <dbReference type="EMBL" id="VDD95045.1"/>
    </source>
</evidence>
<reference evidence="11 12" key="2">
    <citation type="submission" date="2018-10" db="EMBL/GenBank/DDBJ databases">
        <authorList>
            <consortium name="Pathogen Informatics"/>
        </authorList>
    </citation>
    <scope>NUCLEOTIDE SEQUENCE [LARGE SCALE GENOMIC DNA]</scope>
</reference>
<evidence type="ECO:0000313" key="13">
    <source>
        <dbReference type="WBParaSite" id="EVEC_0001045101-mRNA-1"/>
    </source>
</evidence>
<reference evidence="13" key="1">
    <citation type="submission" date="2017-02" db="UniProtKB">
        <authorList>
            <consortium name="WormBaseParasite"/>
        </authorList>
    </citation>
    <scope>IDENTIFICATION</scope>
</reference>
<keyword evidence="3" id="KW-0645">Protease</keyword>
<evidence type="ECO:0000256" key="2">
    <source>
        <dbReference type="ARBA" id="ARBA00007357"/>
    </source>
</evidence>
<dbReference type="GO" id="GO:0016485">
    <property type="term" value="P:protein processing"/>
    <property type="evidence" value="ECO:0007669"/>
    <property type="project" value="TreeGrafter"/>
</dbReference>
<evidence type="ECO:0000256" key="8">
    <source>
        <dbReference type="SAM" id="MobiDB-lite"/>
    </source>
</evidence>
<dbReference type="GO" id="GO:0004222">
    <property type="term" value="F:metalloendopeptidase activity"/>
    <property type="evidence" value="ECO:0007669"/>
    <property type="project" value="InterPro"/>
</dbReference>
<dbReference type="STRING" id="51028.A0A0N4VI00"/>
<dbReference type="OrthoDB" id="6475849at2759"/>
<dbReference type="Proteomes" id="UP000274131">
    <property type="component" value="Unassembled WGS sequence"/>
</dbReference>
<feature type="domain" description="Peptidase M13 C-terminal" evidence="9">
    <location>
        <begin position="528"/>
        <end position="738"/>
    </location>
</feature>
<dbReference type="Gene3D" id="1.10.1380.10">
    <property type="entry name" value="Neutral endopeptidase , domain2"/>
    <property type="match status" value="2"/>
</dbReference>
<feature type="domain" description="Peptidase M13 N-terminal" evidence="10">
    <location>
        <begin position="57"/>
        <end position="467"/>
    </location>
</feature>
<dbReference type="Pfam" id="PF01431">
    <property type="entry name" value="Peptidase_M13"/>
    <property type="match status" value="2"/>
</dbReference>
<dbReference type="InterPro" id="IPR008753">
    <property type="entry name" value="Peptidase_M13_N"/>
</dbReference>
<sequence length="1492" mass="169488">MFDDNGNGGSSEKPQPQPTVPLVEYTNKPIDTSDQRYPSYQNASKRFLSLIRTTVDPCTNFYNFTCQAMTDKDDMSFDLVQEVALRKMLKLFNDNSYRTSQTTKPMKQLFNYFDKCISTQPVSDNNAYLLQWITEFKKETNMTFPIMDGTAGSDMPSKTVLAAAIGYLAGRHNIGTFVSPFVDTNWEHPSSGYLLFFDEATLTADSTYYKKLKNFRSRLTSTFRQMFSTLLPTVSSATINADVEDLVNMEYALALNYSSSQAQKRKYAPQFNVYTKIEASDTYDFFDWNIMLQQITYFANKNVKSMISDSNFKLIIANPNYMSQLRNILSGAVFKPRTIQNYLYLRLMERTKRPVRGKVHYLRTPRPPKPTNRVGISKSDATDFASSTTCLYATVNNFQYANARLFVNSQYPTKESRDQIRDDVGRMANNIITSFRGMIDQLNWMDSNSKLGAYDKMDNLVRNIAYPDFVLDDQQLTQYYSALSIDEADTLQQIERKLFEFEMGRMMNMLNDTAAKRDDFNGPPGLVNAWYQPELNSITFPAAILNQPFYDSNWPTSVNYGALGVVAGHELTHGFDDEGVQWDGTGRLHQWMSDTSLQSFTKMANCVVNEYSAFVPPNLGGLAVDGVQTQGENIADNGGIQAAYRAYKSYINLNGQDPSFNDPLLSQLTQDQLFFMGFTQVWCDQPSFTFGTEAQLLVDPHSPSFYRVFGTIKNFPGFKNAFNCPTDSKYAPKDHCDVWVSPIDSFNGIPAQSDTYSEVNVNSAPLLPRTDPNYASYLEAASMLKYSMNFSADPCTDFYQYACGNYKKSLSFTILRNNNYRHTAEQMEKPEYDNSQSKALKATIAFYKKCLEARSNYTAAKQDGAAIKTLMDEFSKFTNLEFPIFKSGLQQNLKPDVLGKAVGYLTARGVDTLISLMVDTDWKKPTNQIFYIDQNVLYYDKSYYEPSAWESTVREPYRSNTLTLLKNYAALRKVSVDEKQLQDCVEKLLDFEYSLARNYSTSETIRRQYERQYVNGFKDNSGSIAFINFDNYFEGLSLNDASLSSLFNEKREFARITELEMIKKLSKNFDTTFKPEVVINYLFYRLLAEYQDFLPVASSVSQTVSHTDVELPRFGRSKNRRLPLPRDVSQQVTLQVQEQCAHETQNLMQYANARFYADYTYPDEAARSALNKSISGMISNILSAFDGMMRQTLGNDTASIAGAANKITGLYQNVAFPPFIFDLKELDKYYDGMNVDSSSTYFQIKLDLLQFNYKKNIQGMKDPVDRHDFLGAPATANAWYSPELNSITFPAGVLMPPFFDPNWPTSLNYGGLGVVAGHELSHAFDDQGVQWSGDGTLSDWMKNQSKTVFNEAANCIINEYHNFCPLKGTGMQPECLNGENTQGENIADNGGIHASWNSYKNLVALLGEEPRLPDKAMGQLTHDQLFFLGFAQVWCQPEPSNAAIYRQIMIDPHSPSKYRVLGTVQNFPAFRNAFNCPKQSNDHCYVWVPKTL</sequence>
<organism evidence="13">
    <name type="scientific">Enterobius vermicularis</name>
    <name type="common">Human pinworm</name>
    <dbReference type="NCBI Taxonomy" id="51028"/>
    <lineage>
        <taxon>Eukaryota</taxon>
        <taxon>Metazoa</taxon>
        <taxon>Ecdysozoa</taxon>
        <taxon>Nematoda</taxon>
        <taxon>Chromadorea</taxon>
        <taxon>Rhabditida</taxon>
        <taxon>Spirurina</taxon>
        <taxon>Oxyuridomorpha</taxon>
        <taxon>Oxyuroidea</taxon>
        <taxon>Oxyuridae</taxon>
        <taxon>Enterobius</taxon>
    </lineage>
</organism>
<evidence type="ECO:0000256" key="6">
    <source>
        <dbReference type="ARBA" id="ARBA00022833"/>
    </source>
</evidence>
<dbReference type="InterPro" id="IPR000718">
    <property type="entry name" value="Peptidase_M13"/>
</dbReference>
<accession>A0A0N4VI00</accession>
<evidence type="ECO:0000256" key="3">
    <source>
        <dbReference type="ARBA" id="ARBA00022670"/>
    </source>
</evidence>
<keyword evidence="7" id="KW-0482">Metalloprotease</keyword>
<feature type="domain" description="Peptidase M13 N-terminal" evidence="10">
    <location>
        <begin position="794"/>
        <end position="1217"/>
    </location>
</feature>
<comment type="cofactor">
    <cofactor evidence="1">
        <name>Zn(2+)</name>
        <dbReference type="ChEBI" id="CHEBI:29105"/>
    </cofactor>
</comment>
<evidence type="ECO:0000259" key="9">
    <source>
        <dbReference type="Pfam" id="PF01431"/>
    </source>
</evidence>
<protein>
    <submittedName>
        <fullName evidence="13">Peptidase_M13 domain-containing protein</fullName>
    </submittedName>
</protein>
<keyword evidence="5" id="KW-0378">Hydrolase</keyword>
<evidence type="ECO:0000313" key="12">
    <source>
        <dbReference type="Proteomes" id="UP000274131"/>
    </source>
</evidence>
<gene>
    <name evidence="11" type="ORF">EVEC_LOCUS9796</name>
</gene>
<dbReference type="PRINTS" id="PR00786">
    <property type="entry name" value="NEPRILYSIN"/>
</dbReference>
<evidence type="ECO:0000256" key="5">
    <source>
        <dbReference type="ARBA" id="ARBA00022801"/>
    </source>
</evidence>
<name>A0A0N4VI00_ENTVE</name>
<dbReference type="GO" id="GO:0046872">
    <property type="term" value="F:metal ion binding"/>
    <property type="evidence" value="ECO:0007669"/>
    <property type="project" value="UniProtKB-KW"/>
</dbReference>
<dbReference type="InterPro" id="IPR042089">
    <property type="entry name" value="Peptidase_M13_dom_2"/>
</dbReference>
<evidence type="ECO:0000256" key="4">
    <source>
        <dbReference type="ARBA" id="ARBA00022723"/>
    </source>
</evidence>
<dbReference type="PANTHER" id="PTHR11733">
    <property type="entry name" value="ZINC METALLOPROTEASE FAMILY M13 NEPRILYSIN-RELATED"/>
    <property type="match status" value="1"/>
</dbReference>
<dbReference type="InterPro" id="IPR024079">
    <property type="entry name" value="MetalloPept_cat_dom_sf"/>
</dbReference>
<dbReference type="Pfam" id="PF05649">
    <property type="entry name" value="Peptidase_M13_N"/>
    <property type="match status" value="2"/>
</dbReference>
<dbReference type="InterPro" id="IPR018497">
    <property type="entry name" value="Peptidase_M13_C"/>
</dbReference>
<dbReference type="GO" id="GO:0005886">
    <property type="term" value="C:plasma membrane"/>
    <property type="evidence" value="ECO:0007669"/>
    <property type="project" value="TreeGrafter"/>
</dbReference>
<proteinExistence type="inferred from homology"/>
<dbReference type="Gene3D" id="3.40.390.10">
    <property type="entry name" value="Collagenase (Catalytic Domain)"/>
    <property type="match status" value="2"/>
</dbReference>
<keyword evidence="12" id="KW-1185">Reference proteome</keyword>
<evidence type="ECO:0000256" key="1">
    <source>
        <dbReference type="ARBA" id="ARBA00001947"/>
    </source>
</evidence>
<evidence type="ECO:0000256" key="7">
    <source>
        <dbReference type="ARBA" id="ARBA00023049"/>
    </source>
</evidence>
<dbReference type="SUPFAM" id="SSF55486">
    <property type="entry name" value="Metalloproteases ('zincins'), catalytic domain"/>
    <property type="match status" value="2"/>
</dbReference>
<keyword evidence="4" id="KW-0479">Metal-binding</keyword>
<dbReference type="CDD" id="cd08662">
    <property type="entry name" value="M13"/>
    <property type="match status" value="2"/>
</dbReference>
<dbReference type="PANTHER" id="PTHR11733:SF240">
    <property type="entry name" value="GH14155P-RELATED"/>
    <property type="match status" value="1"/>
</dbReference>
<evidence type="ECO:0000259" key="10">
    <source>
        <dbReference type="Pfam" id="PF05649"/>
    </source>
</evidence>
<feature type="domain" description="Peptidase M13 C-terminal" evidence="9">
    <location>
        <begin position="1277"/>
        <end position="1480"/>
    </location>
</feature>
<keyword evidence="6" id="KW-0862">Zinc</keyword>
<dbReference type="WBParaSite" id="EVEC_0001045101-mRNA-1">
    <property type="protein sequence ID" value="EVEC_0001045101-mRNA-1"/>
    <property type="gene ID" value="EVEC_0001045101"/>
</dbReference>
<comment type="similarity">
    <text evidence="2">Belongs to the peptidase M13 family.</text>
</comment>
<dbReference type="EMBL" id="UXUI01010303">
    <property type="protein sequence ID" value="VDD95045.1"/>
    <property type="molecule type" value="Genomic_DNA"/>
</dbReference>